<organism evidence="1 2">
    <name type="scientific">Neophaeococcomyces mojaviensis</name>
    <dbReference type="NCBI Taxonomy" id="3383035"/>
    <lineage>
        <taxon>Eukaryota</taxon>
        <taxon>Fungi</taxon>
        <taxon>Dikarya</taxon>
        <taxon>Ascomycota</taxon>
        <taxon>Pezizomycotina</taxon>
        <taxon>Eurotiomycetes</taxon>
        <taxon>Chaetothyriomycetidae</taxon>
        <taxon>Chaetothyriales</taxon>
        <taxon>Chaetothyriales incertae sedis</taxon>
        <taxon>Neophaeococcomyces</taxon>
    </lineage>
</organism>
<reference evidence="1" key="1">
    <citation type="submission" date="2022-10" db="EMBL/GenBank/DDBJ databases">
        <title>Culturing micro-colonial fungi from biological soil crusts in the Mojave desert and describing Neophaeococcomyces mojavensis, and introducing the new genera and species Taxawa tesnikishii.</title>
        <authorList>
            <person name="Kurbessoian T."/>
            <person name="Stajich J.E."/>
        </authorList>
    </citation>
    <scope>NUCLEOTIDE SEQUENCE</scope>
    <source>
        <strain evidence="1">JES_112</strain>
    </source>
</reference>
<gene>
    <name evidence="1" type="ORF">H2198_008391</name>
</gene>
<keyword evidence="2" id="KW-1185">Reference proteome</keyword>
<protein>
    <submittedName>
        <fullName evidence="1">Uncharacterized protein</fullName>
    </submittedName>
</protein>
<evidence type="ECO:0000313" key="2">
    <source>
        <dbReference type="Proteomes" id="UP001172386"/>
    </source>
</evidence>
<comment type="caution">
    <text evidence="1">The sequence shown here is derived from an EMBL/GenBank/DDBJ whole genome shotgun (WGS) entry which is preliminary data.</text>
</comment>
<proteinExistence type="predicted"/>
<name>A0ACC2ZXN5_9EURO</name>
<dbReference type="EMBL" id="JAPDRQ010000203">
    <property type="protein sequence ID" value="KAJ9652352.1"/>
    <property type="molecule type" value="Genomic_DNA"/>
</dbReference>
<dbReference type="Proteomes" id="UP001172386">
    <property type="component" value="Unassembled WGS sequence"/>
</dbReference>
<accession>A0ACC2ZXN5</accession>
<sequence>MTTSSVEYQKEDKPDDGVILVMGMEEAQKRSFVQLFTQATVEIGIGLGFFSSPRPRRYLCHLPNDSRNFWLAYAPGIAFKRFQEHEALEELSGWLIQLCEHKTKLRGIIYMQSIHDRIDITSLRYLQIFRKLYGENNLECVALVTTRWDTVDKTLGLQREQHLNTIYGFWKDLISKGAQTFRHDEEQISGQKIILSLLNRNRNIECRIQREMIDQKKTLAETTAGLEVLGQIEKVRVQHENEVSLIKRSRVLTNTEEVVTQGQLSEWIMKSHEAHIQSLAREQEVERSLVKYGDALCVLRYEMYEAMCESDRAVLAAVQKTKEAHEDLFKAQMEEQRRAHAQAQENWQTREAEQGATLKKQQEQITQLMQQVQALSEQLLEERRQRRLEMREHADRQEWEIDRLRHMLERQSLQANPPVSDVSDLSDG</sequence>
<evidence type="ECO:0000313" key="1">
    <source>
        <dbReference type="EMBL" id="KAJ9652352.1"/>
    </source>
</evidence>